<evidence type="ECO:0000256" key="1">
    <source>
        <dbReference type="ARBA" id="ARBA00004613"/>
    </source>
</evidence>
<keyword evidence="5 6" id="KW-0732">Signal</keyword>
<dbReference type="PANTHER" id="PTHR31232:SF155">
    <property type="entry name" value="PLANT SELF-INCOMPATIBILITY PROTEIN S1 FAMILY"/>
    <property type="match status" value="1"/>
</dbReference>
<dbReference type="EMBL" id="OZ034819">
    <property type="protein sequence ID" value="CAL1398203.1"/>
    <property type="molecule type" value="Genomic_DNA"/>
</dbReference>
<dbReference type="GO" id="GO:0005576">
    <property type="term" value="C:extracellular region"/>
    <property type="evidence" value="ECO:0007669"/>
    <property type="project" value="UniProtKB-SubCell"/>
</dbReference>
<feature type="signal peptide" evidence="6">
    <location>
        <begin position="1"/>
        <end position="31"/>
    </location>
</feature>
<sequence length="146" mass="16512">MNIRKTSAGRVFVLFIVFLLLSTETIPMASAATVSVIVHNNVTYTSRPLLVHCWSSDDDVGGKYVSFGVEYTFDFEPVLTGDKKTKYWCNLEPDASWQAYFVAWEHGYGGGDGIAPYYWYAGDDAVHGRKDSATCDDSYTWEWKHK</sequence>
<keyword evidence="4 6" id="KW-0964">Secreted</keyword>
<comment type="subcellular location">
    <subcellularLocation>
        <location evidence="1 6">Secreted</location>
    </subcellularLocation>
</comment>
<dbReference type="GO" id="GO:0060320">
    <property type="term" value="P:rejection of self pollen"/>
    <property type="evidence" value="ECO:0007669"/>
    <property type="project" value="UniProtKB-KW"/>
</dbReference>
<reference evidence="7 8" key="1">
    <citation type="submission" date="2024-04" db="EMBL/GenBank/DDBJ databases">
        <authorList>
            <person name="Fracassetti M."/>
        </authorList>
    </citation>
    <scope>NUCLEOTIDE SEQUENCE [LARGE SCALE GENOMIC DNA]</scope>
</reference>
<evidence type="ECO:0000313" key="7">
    <source>
        <dbReference type="EMBL" id="CAL1398203.1"/>
    </source>
</evidence>
<name>A0AAV2FKD8_9ROSI</name>
<evidence type="ECO:0000313" key="8">
    <source>
        <dbReference type="Proteomes" id="UP001497516"/>
    </source>
</evidence>
<organism evidence="7 8">
    <name type="scientific">Linum trigynum</name>
    <dbReference type="NCBI Taxonomy" id="586398"/>
    <lineage>
        <taxon>Eukaryota</taxon>
        <taxon>Viridiplantae</taxon>
        <taxon>Streptophyta</taxon>
        <taxon>Embryophyta</taxon>
        <taxon>Tracheophyta</taxon>
        <taxon>Spermatophyta</taxon>
        <taxon>Magnoliopsida</taxon>
        <taxon>eudicotyledons</taxon>
        <taxon>Gunneridae</taxon>
        <taxon>Pentapetalae</taxon>
        <taxon>rosids</taxon>
        <taxon>fabids</taxon>
        <taxon>Malpighiales</taxon>
        <taxon>Linaceae</taxon>
        <taxon>Linum</taxon>
    </lineage>
</organism>
<keyword evidence="3 6" id="KW-0713">Self-incompatibility</keyword>
<evidence type="ECO:0000256" key="2">
    <source>
        <dbReference type="ARBA" id="ARBA00005581"/>
    </source>
</evidence>
<evidence type="ECO:0000256" key="4">
    <source>
        <dbReference type="ARBA" id="ARBA00022525"/>
    </source>
</evidence>
<dbReference type="Proteomes" id="UP001497516">
    <property type="component" value="Chromosome 6"/>
</dbReference>
<gene>
    <name evidence="7" type="ORF">LTRI10_LOCUS38447</name>
</gene>
<dbReference type="AlphaFoldDB" id="A0AAV2FKD8"/>
<accession>A0AAV2FKD8</accession>
<evidence type="ECO:0000256" key="5">
    <source>
        <dbReference type="ARBA" id="ARBA00022729"/>
    </source>
</evidence>
<feature type="chain" id="PRO_5043110938" description="S-protein homolog" evidence="6">
    <location>
        <begin position="32"/>
        <end position="146"/>
    </location>
</feature>
<protein>
    <recommendedName>
        <fullName evidence="6">S-protein homolog</fullName>
    </recommendedName>
</protein>
<dbReference type="InterPro" id="IPR010264">
    <property type="entry name" value="Self-incomp_S1"/>
</dbReference>
<evidence type="ECO:0000256" key="3">
    <source>
        <dbReference type="ARBA" id="ARBA00022471"/>
    </source>
</evidence>
<dbReference type="Pfam" id="PF05938">
    <property type="entry name" value="Self-incomp_S1"/>
    <property type="match status" value="1"/>
</dbReference>
<evidence type="ECO:0000256" key="6">
    <source>
        <dbReference type="RuleBase" id="RU367044"/>
    </source>
</evidence>
<dbReference type="PANTHER" id="PTHR31232">
    <property type="match status" value="1"/>
</dbReference>
<comment type="similarity">
    <text evidence="2 6">Belongs to the plant self-incompatibility (S1) protein family.</text>
</comment>
<keyword evidence="8" id="KW-1185">Reference proteome</keyword>
<proteinExistence type="inferred from homology"/>